<gene>
    <name evidence="1" type="ORF">GBAR_LOCUS31036</name>
</gene>
<protein>
    <submittedName>
        <fullName evidence="1">Uncharacterized protein</fullName>
    </submittedName>
</protein>
<dbReference type="Proteomes" id="UP001174909">
    <property type="component" value="Unassembled WGS sequence"/>
</dbReference>
<accession>A0AA35U1H9</accession>
<keyword evidence="2" id="KW-1185">Reference proteome</keyword>
<dbReference type="AlphaFoldDB" id="A0AA35U1H9"/>
<evidence type="ECO:0000313" key="2">
    <source>
        <dbReference type="Proteomes" id="UP001174909"/>
    </source>
</evidence>
<dbReference type="EMBL" id="CASHTH010004413">
    <property type="protein sequence ID" value="CAI8056977.1"/>
    <property type="molecule type" value="Genomic_DNA"/>
</dbReference>
<evidence type="ECO:0000313" key="1">
    <source>
        <dbReference type="EMBL" id="CAI8056977.1"/>
    </source>
</evidence>
<proteinExistence type="predicted"/>
<name>A0AA35U1H9_GEOBA</name>
<organism evidence="1 2">
    <name type="scientific">Geodia barretti</name>
    <name type="common">Barrett's horny sponge</name>
    <dbReference type="NCBI Taxonomy" id="519541"/>
    <lineage>
        <taxon>Eukaryota</taxon>
        <taxon>Metazoa</taxon>
        <taxon>Porifera</taxon>
        <taxon>Demospongiae</taxon>
        <taxon>Heteroscleromorpha</taxon>
        <taxon>Tetractinellida</taxon>
        <taxon>Astrophorina</taxon>
        <taxon>Geodiidae</taxon>
        <taxon>Geodia</taxon>
    </lineage>
</organism>
<comment type="caution">
    <text evidence="1">The sequence shown here is derived from an EMBL/GenBank/DDBJ whole genome shotgun (WGS) entry which is preliminary data.</text>
</comment>
<sequence length="220" mass="23247">MLSPMFTPGSGSLAASFLLRLSRRSSFPFLQRGLLWSAPTPGLGTFFSFFLVSTSDSFFCSSLTVSITVCGSSVESFTSFSLPFVPSAVPSVSLVSSLSPPPAPFVFLSSSTVGAFSPSTPFVFSSPFIVGGESLSLSPPAPFVFISSIIVGASSPPTSFVFPSSFIMGESFSSFSEASRGLAMLARCDSFPSTRNARILLATFRWERVGLNRSASQRIA</sequence>
<reference evidence="1" key="1">
    <citation type="submission" date="2023-03" db="EMBL/GenBank/DDBJ databases">
        <authorList>
            <person name="Steffen K."/>
            <person name="Cardenas P."/>
        </authorList>
    </citation>
    <scope>NUCLEOTIDE SEQUENCE</scope>
</reference>